<dbReference type="SMART" id="SM00382">
    <property type="entry name" value="AAA"/>
    <property type="match status" value="1"/>
</dbReference>
<sequence>MYRQLHEGTFPLGNRHERREPEFNHTQPTLAMLRLPNLIIVTLDVHEFQRADLLHSLFLDVELIVGKLQATWVGFQVSVRPGAGRKHCLRAETIARVVKISSRRTDRLMFCTNTTRIVLRTKTNPRRYTKHHDVYFERYRNCYDEIKTSIAFWGLSIKFQLRNQYQFLFLNVPHNFLAWLGLKLQEDRSMQMQRLSCRVIFLMRKQINFQLLLKNMFNRTVGSDLILVLEDIDLLVNNAFDLHGFMATISEVSTFYVQHDGCKFTFPGRNTFIVGTANDKISYPILRQYFSREIQVLTHSVMRKHKKRGVDALYTSCARIRESLLIRGHDVRTESAKLQPDRILAGRSHFSWNDVGGLSHIKHALNDMIKLPLSYPKLFHKFSKGALLYGPPGTGKTLIAKVVSAESGLCFFNIKGPELLGMYVGESERKVRELFKRAKESAPALIFFDEFDSLSMVPSAAGLTSRINSQIILELDSLQNTQVFILAASNRVELVDPALLRSGRIDRVLHIPFHADLRSRTETFEALTRNFKFDGQISMAEIAKVYQYSSGAQIYARCARAWIKAARRGINELSEVAVKLEDFY</sequence>
<protein>
    <submittedName>
        <fullName evidence="7">ATPase, AAA-type, CDC48</fullName>
    </submittedName>
</protein>
<dbReference type="PANTHER" id="PTHR23077:SF9">
    <property type="entry name" value="PEROXISOMAL ATPASE PEX6"/>
    <property type="match status" value="1"/>
</dbReference>
<dbReference type="Pfam" id="PF00004">
    <property type="entry name" value="AAA"/>
    <property type="match status" value="1"/>
</dbReference>
<dbReference type="KEGG" id="ota:OT_ostta02g00360"/>
<evidence type="ECO:0000256" key="4">
    <source>
        <dbReference type="RuleBase" id="RU003651"/>
    </source>
</evidence>
<dbReference type="OrthoDB" id="498881at2759"/>
<dbReference type="SUPFAM" id="SSF52540">
    <property type="entry name" value="P-loop containing nucleoside triphosphate hydrolases"/>
    <property type="match status" value="1"/>
</dbReference>
<evidence type="ECO:0000256" key="3">
    <source>
        <dbReference type="ARBA" id="ARBA00023054"/>
    </source>
</evidence>
<dbReference type="GO" id="GO:0005778">
    <property type="term" value="C:peroxisomal membrane"/>
    <property type="evidence" value="ECO:0007669"/>
    <property type="project" value="TreeGrafter"/>
</dbReference>
<comment type="similarity">
    <text evidence="4">Belongs to the AAA ATPase family.</text>
</comment>
<dbReference type="InterPro" id="IPR050168">
    <property type="entry name" value="AAA_ATPase_domain"/>
</dbReference>
<keyword evidence="3" id="KW-0175">Coiled coil</keyword>
<feature type="compositionally biased region" description="Basic and acidic residues" evidence="5">
    <location>
        <begin position="14"/>
        <end position="23"/>
    </location>
</feature>
<dbReference type="GO" id="GO:0016558">
    <property type="term" value="P:protein import into peroxisome matrix"/>
    <property type="evidence" value="ECO:0007669"/>
    <property type="project" value="TreeGrafter"/>
</dbReference>
<dbReference type="Gene3D" id="3.40.50.300">
    <property type="entry name" value="P-loop containing nucleotide triphosphate hydrolases"/>
    <property type="match status" value="1"/>
</dbReference>
<dbReference type="Proteomes" id="UP000009170">
    <property type="component" value="Unassembled WGS sequence"/>
</dbReference>
<dbReference type="Gene3D" id="1.10.8.60">
    <property type="match status" value="1"/>
</dbReference>
<dbReference type="InParanoid" id="A0A090M742"/>
<dbReference type="PANTHER" id="PTHR23077">
    <property type="entry name" value="AAA-FAMILY ATPASE"/>
    <property type="match status" value="1"/>
</dbReference>
<keyword evidence="1 4" id="KW-0547">Nucleotide-binding</keyword>
<dbReference type="GO" id="GO:0005829">
    <property type="term" value="C:cytosol"/>
    <property type="evidence" value="ECO:0007669"/>
    <property type="project" value="TreeGrafter"/>
</dbReference>
<evidence type="ECO:0000256" key="5">
    <source>
        <dbReference type="SAM" id="MobiDB-lite"/>
    </source>
</evidence>
<name>A0A090M742_OSTTA</name>
<evidence type="ECO:0000313" key="7">
    <source>
        <dbReference type="EMBL" id="CEG00917.1"/>
    </source>
</evidence>
<dbReference type="GO" id="GO:0016887">
    <property type="term" value="F:ATP hydrolysis activity"/>
    <property type="evidence" value="ECO:0007669"/>
    <property type="project" value="InterPro"/>
</dbReference>
<dbReference type="AlphaFoldDB" id="A0A090M742"/>
<proteinExistence type="inferred from homology"/>
<feature type="region of interest" description="Disordered" evidence="5">
    <location>
        <begin position="1"/>
        <end position="25"/>
    </location>
</feature>
<dbReference type="EMBL" id="CAID01000002">
    <property type="protein sequence ID" value="CEG00917.1"/>
    <property type="molecule type" value="Genomic_DNA"/>
</dbReference>
<dbReference type="RefSeq" id="XP_022840667.1">
    <property type="nucleotide sequence ID" value="XM_022984970.1"/>
</dbReference>
<evidence type="ECO:0000259" key="6">
    <source>
        <dbReference type="SMART" id="SM00382"/>
    </source>
</evidence>
<dbReference type="InterPro" id="IPR003959">
    <property type="entry name" value="ATPase_AAA_core"/>
</dbReference>
<dbReference type="GeneID" id="9837021"/>
<evidence type="ECO:0000256" key="1">
    <source>
        <dbReference type="ARBA" id="ARBA00022741"/>
    </source>
</evidence>
<evidence type="ECO:0000313" key="8">
    <source>
        <dbReference type="Proteomes" id="UP000009170"/>
    </source>
</evidence>
<evidence type="ECO:0000256" key="2">
    <source>
        <dbReference type="ARBA" id="ARBA00022840"/>
    </source>
</evidence>
<comment type="caution">
    <text evidence="7">The sequence shown here is derived from an EMBL/GenBank/DDBJ whole genome shotgun (WGS) entry which is preliminary data.</text>
</comment>
<gene>
    <name evidence="7" type="ORF">OT_ostta02g00360</name>
</gene>
<organism evidence="7 8">
    <name type="scientific">Ostreococcus tauri</name>
    <name type="common">Marine green alga</name>
    <dbReference type="NCBI Taxonomy" id="70448"/>
    <lineage>
        <taxon>Eukaryota</taxon>
        <taxon>Viridiplantae</taxon>
        <taxon>Chlorophyta</taxon>
        <taxon>Mamiellophyceae</taxon>
        <taxon>Mamiellales</taxon>
        <taxon>Bathycoccaceae</taxon>
        <taxon>Ostreococcus</taxon>
    </lineage>
</organism>
<dbReference type="InterPro" id="IPR003593">
    <property type="entry name" value="AAA+_ATPase"/>
</dbReference>
<dbReference type="STRING" id="70448.A0A090M742"/>
<dbReference type="GO" id="GO:0005524">
    <property type="term" value="F:ATP binding"/>
    <property type="evidence" value="ECO:0007669"/>
    <property type="project" value="UniProtKB-KW"/>
</dbReference>
<dbReference type="InterPro" id="IPR027417">
    <property type="entry name" value="P-loop_NTPase"/>
</dbReference>
<keyword evidence="2 4" id="KW-0067">ATP-binding</keyword>
<dbReference type="InterPro" id="IPR003960">
    <property type="entry name" value="ATPase_AAA_CS"/>
</dbReference>
<dbReference type="FunFam" id="3.40.50.300:FF:001025">
    <property type="entry name" value="ATPase family, AAA domain-containing 2B"/>
    <property type="match status" value="1"/>
</dbReference>
<dbReference type="PROSITE" id="PS00674">
    <property type="entry name" value="AAA"/>
    <property type="match status" value="1"/>
</dbReference>
<keyword evidence="8" id="KW-1185">Reference proteome</keyword>
<reference evidence="7 8" key="2">
    <citation type="journal article" date="2014" name="BMC Genomics">
        <title>An improved genome of the model marine alga Ostreococcus tauri unfolds by assessing Illumina de novo assemblies.</title>
        <authorList>
            <person name="Blanc-Mathieu R."/>
            <person name="Verhelst B."/>
            <person name="Derelle E."/>
            <person name="Rombauts S."/>
            <person name="Bouget F.Y."/>
            <person name="Carre I."/>
            <person name="Chateau A."/>
            <person name="Eyre-Walker A."/>
            <person name="Grimsley N."/>
            <person name="Moreau H."/>
            <person name="Piegu B."/>
            <person name="Rivals E."/>
            <person name="Schackwitz W."/>
            <person name="Van de Peer Y."/>
            <person name="Piganeau G."/>
        </authorList>
    </citation>
    <scope>NUCLEOTIDE SEQUENCE [LARGE SCALE GENOMIC DNA]</scope>
    <source>
        <strain evidence="8">OTTH 0595 / CCAP 157/2 / RCC745</strain>
    </source>
</reference>
<reference evidence="8" key="1">
    <citation type="journal article" date="2006" name="Proc. Natl. Acad. Sci. U.S.A.">
        <title>Genome analysis of the smallest free-living eukaryote Ostreococcus tauri unveils many unique features.</title>
        <authorList>
            <person name="Derelle E."/>
            <person name="Ferraz C."/>
            <person name="Rombauts S."/>
            <person name="Rouze P."/>
            <person name="Worden A.Z."/>
            <person name="Robbens S."/>
            <person name="Partensky F."/>
            <person name="Degroeve S."/>
            <person name="Echeynie S."/>
            <person name="Cooke R."/>
            <person name="Saeys Y."/>
            <person name="Wuyts J."/>
            <person name="Jabbari K."/>
            <person name="Bowler C."/>
            <person name="Panaud O."/>
            <person name="Piegu B."/>
            <person name="Ball S.G."/>
            <person name="Ral J.-P."/>
            <person name="Bouget F.-Y."/>
            <person name="Piganeau G."/>
            <person name="De Baets B."/>
            <person name="Picard A."/>
            <person name="Delseny M."/>
            <person name="Demaille J."/>
            <person name="Van de Peer Y."/>
            <person name="Moreau H."/>
        </authorList>
    </citation>
    <scope>NUCLEOTIDE SEQUENCE [LARGE SCALE GENOMIC DNA]</scope>
    <source>
        <strain evidence="8">OTTH 0595 / CCAP 157/2 / RCC745</strain>
    </source>
</reference>
<accession>A0A090M742</accession>
<feature type="domain" description="AAA+ ATPase" evidence="6">
    <location>
        <begin position="382"/>
        <end position="516"/>
    </location>
</feature>